<reference evidence="1 2" key="1">
    <citation type="submission" date="2017-01" db="EMBL/GenBank/DDBJ databases">
        <title>Complete Genome Sequence of Vibrio vulnificus FORC_053.</title>
        <authorList>
            <consortium name="Food-borne Pathogen Omics Research Center"/>
            <person name="Chung H.Y."/>
            <person name="Na E.J."/>
            <person name="Song J.S."/>
            <person name="Kim H."/>
            <person name="Lee J.-H."/>
            <person name="Ryu S."/>
            <person name="Choi S.H."/>
        </authorList>
    </citation>
    <scope>NUCLEOTIDE SEQUENCE [LARGE SCALE GENOMIC DNA]</scope>
    <source>
        <strain evidence="1 2">FORC_053</strain>
    </source>
</reference>
<sequence length="56" mass="6524">MALYWNCLKIKTNHLTVAYKDKKLELGANKVINNLVNLSEHCIISPNYILLTYQRC</sequence>
<dbReference type="AlphaFoldDB" id="A0AAN1UEA9"/>
<dbReference type="Proteomes" id="UP000263418">
    <property type="component" value="Chromosome 2"/>
</dbReference>
<dbReference type="EMBL" id="CP019291">
    <property type="protein sequence ID" value="AXX62291.1"/>
    <property type="molecule type" value="Genomic_DNA"/>
</dbReference>
<organism evidence="1 2">
    <name type="scientific">Vibrio vulnificus</name>
    <dbReference type="NCBI Taxonomy" id="672"/>
    <lineage>
        <taxon>Bacteria</taxon>
        <taxon>Pseudomonadati</taxon>
        <taxon>Pseudomonadota</taxon>
        <taxon>Gammaproteobacteria</taxon>
        <taxon>Vibrionales</taxon>
        <taxon>Vibrionaceae</taxon>
        <taxon>Vibrio</taxon>
    </lineage>
</organism>
<name>A0AAN1UEA9_VIBVL</name>
<accession>A0AAN1UEA9</accession>
<proteinExistence type="predicted"/>
<evidence type="ECO:0000313" key="2">
    <source>
        <dbReference type="Proteomes" id="UP000263418"/>
    </source>
</evidence>
<evidence type="ECO:0000313" key="1">
    <source>
        <dbReference type="EMBL" id="AXX62291.1"/>
    </source>
</evidence>
<gene>
    <name evidence="1" type="ORF">FORC53_3952</name>
</gene>
<protein>
    <submittedName>
        <fullName evidence="1">Uncharacterized protein</fullName>
    </submittedName>
</protein>